<reference evidence="6 7" key="1">
    <citation type="submission" date="2017-07" db="EMBL/GenBank/DDBJ databases">
        <title>Phylogenetic study on the rhizospheric bacterium Ochrobactrum sp. A44.</title>
        <authorList>
            <person name="Krzyzanowska D.M."/>
            <person name="Ossowicki A."/>
            <person name="Rajewska M."/>
            <person name="Maciag T."/>
            <person name="Kaczynski Z."/>
            <person name="Czerwicka M."/>
            <person name="Jafra S."/>
        </authorList>
    </citation>
    <scope>NUCLEOTIDE SEQUENCE [LARGE SCALE GENOMIC DNA]</scope>
    <source>
        <strain evidence="6 7">OgA9a</strain>
    </source>
</reference>
<dbReference type="InterPro" id="IPR050950">
    <property type="entry name" value="HTH-type_LysR_regulators"/>
</dbReference>
<keyword evidence="7" id="KW-1185">Reference proteome</keyword>
<dbReference type="SUPFAM" id="SSF46785">
    <property type="entry name" value="Winged helix' DNA-binding domain"/>
    <property type="match status" value="1"/>
</dbReference>
<evidence type="ECO:0000256" key="2">
    <source>
        <dbReference type="ARBA" id="ARBA00023015"/>
    </source>
</evidence>
<comment type="similarity">
    <text evidence="1">Belongs to the LysR transcriptional regulatory family.</text>
</comment>
<dbReference type="PANTHER" id="PTHR30419:SF2">
    <property type="entry name" value="LYSR FAMILY TRANSCRIPTIONAL REGULATOR"/>
    <property type="match status" value="1"/>
</dbReference>
<keyword evidence="3" id="KW-0238">DNA-binding</keyword>
<dbReference type="GO" id="GO:0005829">
    <property type="term" value="C:cytosol"/>
    <property type="evidence" value="ECO:0007669"/>
    <property type="project" value="TreeGrafter"/>
</dbReference>
<dbReference type="GO" id="GO:0003677">
    <property type="term" value="F:DNA binding"/>
    <property type="evidence" value="ECO:0007669"/>
    <property type="project" value="UniProtKB-KW"/>
</dbReference>
<proteinExistence type="inferred from homology"/>
<evidence type="ECO:0000313" key="7">
    <source>
        <dbReference type="Proteomes" id="UP000216478"/>
    </source>
</evidence>
<gene>
    <name evidence="6" type="ORF">CEV33_4780</name>
</gene>
<dbReference type="InterPro" id="IPR000847">
    <property type="entry name" value="LysR_HTH_N"/>
</dbReference>
<evidence type="ECO:0000259" key="5">
    <source>
        <dbReference type="PROSITE" id="PS50931"/>
    </source>
</evidence>
<keyword evidence="2" id="KW-0805">Transcription regulation</keyword>
<feature type="domain" description="HTH lysR-type" evidence="5">
    <location>
        <begin position="1"/>
        <end position="59"/>
    </location>
</feature>
<dbReference type="InterPro" id="IPR005119">
    <property type="entry name" value="LysR_subst-bd"/>
</dbReference>
<protein>
    <submittedName>
        <fullName evidence="6">LysR substrate binding domain protein</fullName>
    </submittedName>
</protein>
<dbReference type="Proteomes" id="UP000216478">
    <property type="component" value="Unassembled WGS sequence"/>
</dbReference>
<dbReference type="PANTHER" id="PTHR30419">
    <property type="entry name" value="HTH-TYPE TRANSCRIPTIONAL REGULATOR YBHD"/>
    <property type="match status" value="1"/>
</dbReference>
<name>A0A256G319_9HYPH</name>
<dbReference type="Pfam" id="PF03466">
    <property type="entry name" value="LysR_substrate"/>
    <property type="match status" value="1"/>
</dbReference>
<dbReference type="Gene3D" id="3.40.190.290">
    <property type="match status" value="1"/>
</dbReference>
<dbReference type="SUPFAM" id="SSF53850">
    <property type="entry name" value="Periplasmic binding protein-like II"/>
    <property type="match status" value="1"/>
</dbReference>
<evidence type="ECO:0000313" key="6">
    <source>
        <dbReference type="EMBL" id="OYR21495.1"/>
    </source>
</evidence>
<dbReference type="GO" id="GO:0003700">
    <property type="term" value="F:DNA-binding transcription factor activity"/>
    <property type="evidence" value="ECO:0007669"/>
    <property type="project" value="InterPro"/>
</dbReference>
<dbReference type="Pfam" id="PF00126">
    <property type="entry name" value="HTH_1"/>
    <property type="match status" value="1"/>
</dbReference>
<evidence type="ECO:0000256" key="3">
    <source>
        <dbReference type="ARBA" id="ARBA00023125"/>
    </source>
</evidence>
<keyword evidence="4" id="KW-0804">Transcription</keyword>
<sequence>MKHLRTLQLIADVARRGSIRGTAENLNITASALTRKIQDFEEELGTLIFERLPQGMRLNAAGELLVRHIRDQTADFERLKSQIADLSGVRRGHVAIVSSQAFVDKVLPMQIADYRERYPQVSFSVQVRDHSLGIAALTNFEADLALLVNPPPTTDMQILFASDQPFFALMRADHPLAGTSPIRLRDCSAYPIAMPDKGLAIRHMLDVAHARIRVEHNISIESGSLEFLRNYILRERAITFQTLRGDPDDRTCARPIDPRDIPSIQIVLGQLRSRTLSVAAAKFADQLINNLSNA</sequence>
<dbReference type="EMBL" id="NNRL01000085">
    <property type="protein sequence ID" value="OYR21495.1"/>
    <property type="molecule type" value="Genomic_DNA"/>
</dbReference>
<dbReference type="Gene3D" id="1.10.10.10">
    <property type="entry name" value="Winged helix-like DNA-binding domain superfamily/Winged helix DNA-binding domain"/>
    <property type="match status" value="1"/>
</dbReference>
<dbReference type="AlphaFoldDB" id="A0A256G319"/>
<organism evidence="6 7">
    <name type="scientific">Brucella grignonensis</name>
    <dbReference type="NCBI Taxonomy" id="94627"/>
    <lineage>
        <taxon>Bacteria</taxon>
        <taxon>Pseudomonadati</taxon>
        <taxon>Pseudomonadota</taxon>
        <taxon>Alphaproteobacteria</taxon>
        <taxon>Hyphomicrobiales</taxon>
        <taxon>Brucellaceae</taxon>
        <taxon>Brucella/Ochrobactrum group</taxon>
        <taxon>Brucella</taxon>
    </lineage>
</organism>
<dbReference type="InterPro" id="IPR036390">
    <property type="entry name" value="WH_DNA-bd_sf"/>
</dbReference>
<comment type="caution">
    <text evidence="6">The sequence shown here is derived from an EMBL/GenBank/DDBJ whole genome shotgun (WGS) entry which is preliminary data.</text>
</comment>
<evidence type="ECO:0000256" key="1">
    <source>
        <dbReference type="ARBA" id="ARBA00009437"/>
    </source>
</evidence>
<dbReference type="OrthoDB" id="5297263at2"/>
<dbReference type="RefSeq" id="WP_094538715.1">
    <property type="nucleotide sequence ID" value="NZ_JBHEER010000006.1"/>
</dbReference>
<evidence type="ECO:0000256" key="4">
    <source>
        <dbReference type="ARBA" id="ARBA00023163"/>
    </source>
</evidence>
<accession>A0A256G319</accession>
<dbReference type="PROSITE" id="PS50931">
    <property type="entry name" value="HTH_LYSR"/>
    <property type="match status" value="1"/>
</dbReference>
<dbReference type="InterPro" id="IPR036388">
    <property type="entry name" value="WH-like_DNA-bd_sf"/>
</dbReference>